<evidence type="ECO:0000313" key="2">
    <source>
        <dbReference type="Proteomes" id="UP000198551"/>
    </source>
</evidence>
<dbReference type="Proteomes" id="UP000198551">
    <property type="component" value="Unassembled WGS sequence"/>
</dbReference>
<evidence type="ECO:0008006" key="3">
    <source>
        <dbReference type="Google" id="ProtNLM"/>
    </source>
</evidence>
<dbReference type="RefSeq" id="WP_091043507.1">
    <property type="nucleotide sequence ID" value="NZ_FMCV01000004.1"/>
</dbReference>
<dbReference type="EMBL" id="FMCV01000004">
    <property type="protein sequence ID" value="SCE93080.1"/>
    <property type="molecule type" value="Genomic_DNA"/>
</dbReference>
<dbReference type="InterPro" id="IPR029058">
    <property type="entry name" value="AB_hydrolase_fold"/>
</dbReference>
<gene>
    <name evidence="1" type="ORF">GA0070215_104342</name>
</gene>
<dbReference type="SUPFAM" id="SSF53474">
    <property type="entry name" value="alpha/beta-Hydrolases"/>
    <property type="match status" value="2"/>
</dbReference>
<reference evidence="2" key="1">
    <citation type="submission" date="2016-06" db="EMBL/GenBank/DDBJ databases">
        <authorList>
            <person name="Varghese N."/>
        </authorList>
    </citation>
    <scope>NUCLEOTIDE SEQUENCE [LARGE SCALE GENOMIC DNA]</scope>
    <source>
        <strain evidence="2">DSM 45555</strain>
    </source>
</reference>
<name>A0A1C4WA73_9ACTN</name>
<evidence type="ECO:0000313" key="1">
    <source>
        <dbReference type="EMBL" id="SCE93080.1"/>
    </source>
</evidence>
<protein>
    <recommendedName>
        <fullName evidence="3">Esterase</fullName>
    </recommendedName>
</protein>
<organism evidence="1 2">
    <name type="scientific">Micromonospora marina</name>
    <dbReference type="NCBI Taxonomy" id="307120"/>
    <lineage>
        <taxon>Bacteria</taxon>
        <taxon>Bacillati</taxon>
        <taxon>Actinomycetota</taxon>
        <taxon>Actinomycetes</taxon>
        <taxon>Micromonosporales</taxon>
        <taxon>Micromonosporaceae</taxon>
        <taxon>Micromonospora</taxon>
    </lineage>
</organism>
<keyword evidence="2" id="KW-1185">Reference proteome</keyword>
<proteinExistence type="predicted"/>
<dbReference type="Gene3D" id="3.40.50.1820">
    <property type="entry name" value="alpha/beta hydrolase"/>
    <property type="match status" value="2"/>
</dbReference>
<sequence>MALIRCDFFSEALGMGTSMTVLLPDRGAAGIGVPGAAAAGDPPVLYLLHGLTDDDTAWTRRTAIERYVAFAAAASLSGALDVTRRRHHPTRPVDPAVWHTVWGDGPVPADDDTVGLLERSGDDRPALYVACGTEDFLYEDSLRFLDVARERDVPVTVDFGPGDHDWAYWDARICDVLAWLPLRTR</sequence>
<accession>A0A1C4WA73</accession>
<dbReference type="AlphaFoldDB" id="A0A1C4WA73"/>